<dbReference type="AlphaFoldDB" id="T1I9G4"/>
<evidence type="ECO:0000313" key="1">
    <source>
        <dbReference type="EnsemblMetazoa" id="RPRC012936-PA"/>
    </source>
</evidence>
<sequence>MNIELLQTKMVSGDPDLSFEIGEKARQWAAKVSDSNMLMFKVIERMRFFYPTSPNFRGYVTDLKFITYPGEGYVPNLPGSIFDTPSTFKLDIYMDMTPYIW</sequence>
<protein>
    <submittedName>
        <fullName evidence="1">Uncharacterized protein</fullName>
    </submittedName>
</protein>
<dbReference type="EnsemblMetazoa" id="RPRC012936-RA">
    <property type="protein sequence ID" value="RPRC012936-PA"/>
    <property type="gene ID" value="RPRC012936"/>
</dbReference>
<reference evidence="1" key="1">
    <citation type="submission" date="2015-05" db="UniProtKB">
        <authorList>
            <consortium name="EnsemblMetazoa"/>
        </authorList>
    </citation>
    <scope>IDENTIFICATION</scope>
</reference>
<accession>T1I9G4</accession>
<dbReference type="Proteomes" id="UP000015103">
    <property type="component" value="Unassembled WGS sequence"/>
</dbReference>
<keyword evidence="2" id="KW-1185">Reference proteome</keyword>
<organism evidence="1 2">
    <name type="scientific">Rhodnius prolixus</name>
    <name type="common">Triatomid bug</name>
    <dbReference type="NCBI Taxonomy" id="13249"/>
    <lineage>
        <taxon>Eukaryota</taxon>
        <taxon>Metazoa</taxon>
        <taxon>Ecdysozoa</taxon>
        <taxon>Arthropoda</taxon>
        <taxon>Hexapoda</taxon>
        <taxon>Insecta</taxon>
        <taxon>Pterygota</taxon>
        <taxon>Neoptera</taxon>
        <taxon>Paraneoptera</taxon>
        <taxon>Hemiptera</taxon>
        <taxon>Heteroptera</taxon>
        <taxon>Panheteroptera</taxon>
        <taxon>Cimicomorpha</taxon>
        <taxon>Reduviidae</taxon>
        <taxon>Triatominae</taxon>
        <taxon>Rhodnius</taxon>
    </lineage>
</organism>
<dbReference type="InParanoid" id="T1I9G4"/>
<evidence type="ECO:0000313" key="2">
    <source>
        <dbReference type="Proteomes" id="UP000015103"/>
    </source>
</evidence>
<dbReference type="HOGENOM" id="CLU_2295063_0_0_1"/>
<dbReference type="VEuPathDB" id="VectorBase:RPRC012936"/>
<dbReference type="EMBL" id="ACPB03021089">
    <property type="status" value="NOT_ANNOTATED_CDS"/>
    <property type="molecule type" value="Genomic_DNA"/>
</dbReference>
<proteinExistence type="predicted"/>
<name>T1I9G4_RHOPR</name>